<dbReference type="PROSITE" id="PS51186">
    <property type="entry name" value="GNAT"/>
    <property type="match status" value="1"/>
</dbReference>
<feature type="domain" description="N-acetyltransferase" evidence="1">
    <location>
        <begin position="17"/>
        <end position="183"/>
    </location>
</feature>
<accession>A0A1Y5FC47</accession>
<comment type="caution">
    <text evidence="2">The sequence shown here is derived from an EMBL/GenBank/DDBJ whole genome shotgun (WGS) entry which is preliminary data.</text>
</comment>
<name>A0A1Y5FC47_9BACT</name>
<dbReference type="Gene3D" id="3.40.630.30">
    <property type="match status" value="1"/>
</dbReference>
<dbReference type="Proteomes" id="UP000196531">
    <property type="component" value="Unassembled WGS sequence"/>
</dbReference>
<sequence length="189" mass="21616">MKKTTPYSKILFKTKRLIIRPYKLTDFKSCQLSHAARLKKVNTFDEPIYTTSFESYSEFKEKVTTYREHGKLKVHFIFGIFEKKTGAHVGQVDLFLINKQMSWGNLGYQIQNHSWGKGYATEASKAALKIAFKELGFHRIEAGAELKNIASHKVAKKAGMLREGIRLKFFPNNGGLDMVIFGANAIDYR</sequence>
<reference evidence="3" key="1">
    <citation type="journal article" date="2017" name="Proc. Natl. Acad. Sci. U.S.A.">
        <title>Simulation of Deepwater Horizon oil plume reveals substrate specialization within a complex community of hydrocarbon-degraders.</title>
        <authorList>
            <person name="Hu P."/>
            <person name="Dubinsky E.A."/>
            <person name="Probst A.J."/>
            <person name="Wang J."/>
            <person name="Sieber C.M.K."/>
            <person name="Tom L.M."/>
            <person name="Gardinali P."/>
            <person name="Banfield J.F."/>
            <person name="Atlas R.M."/>
            <person name="Andersen G.L."/>
        </authorList>
    </citation>
    <scope>NUCLEOTIDE SEQUENCE [LARGE SCALE GENOMIC DNA]</scope>
</reference>
<dbReference type="AlphaFoldDB" id="A0A1Y5FC47"/>
<dbReference type="PANTHER" id="PTHR43792">
    <property type="entry name" value="GNAT FAMILY, PUTATIVE (AFU_ORTHOLOGUE AFUA_3G00765)-RELATED-RELATED"/>
    <property type="match status" value="1"/>
</dbReference>
<evidence type="ECO:0000259" key="1">
    <source>
        <dbReference type="PROSITE" id="PS51186"/>
    </source>
</evidence>
<evidence type="ECO:0000313" key="2">
    <source>
        <dbReference type="EMBL" id="OUR99590.1"/>
    </source>
</evidence>
<evidence type="ECO:0000313" key="3">
    <source>
        <dbReference type="Proteomes" id="UP000196531"/>
    </source>
</evidence>
<protein>
    <recommendedName>
        <fullName evidence="1">N-acetyltransferase domain-containing protein</fullName>
    </recommendedName>
</protein>
<dbReference type="EMBL" id="MAAO01000002">
    <property type="protein sequence ID" value="OUR99590.1"/>
    <property type="molecule type" value="Genomic_DNA"/>
</dbReference>
<proteinExistence type="predicted"/>
<dbReference type="InterPro" id="IPR000182">
    <property type="entry name" value="GNAT_dom"/>
</dbReference>
<dbReference type="Pfam" id="PF13302">
    <property type="entry name" value="Acetyltransf_3"/>
    <property type="match status" value="1"/>
</dbReference>
<dbReference type="InterPro" id="IPR051531">
    <property type="entry name" value="N-acetyltransferase"/>
</dbReference>
<dbReference type="GO" id="GO:0016747">
    <property type="term" value="F:acyltransferase activity, transferring groups other than amino-acyl groups"/>
    <property type="evidence" value="ECO:0007669"/>
    <property type="project" value="InterPro"/>
</dbReference>
<dbReference type="SUPFAM" id="SSF55729">
    <property type="entry name" value="Acyl-CoA N-acyltransferases (Nat)"/>
    <property type="match status" value="1"/>
</dbReference>
<organism evidence="2 3">
    <name type="scientific">Halobacteriovorax marinus</name>
    <dbReference type="NCBI Taxonomy" id="97084"/>
    <lineage>
        <taxon>Bacteria</taxon>
        <taxon>Pseudomonadati</taxon>
        <taxon>Bdellovibrionota</taxon>
        <taxon>Bacteriovoracia</taxon>
        <taxon>Bacteriovoracales</taxon>
        <taxon>Halobacteriovoraceae</taxon>
        <taxon>Halobacteriovorax</taxon>
    </lineage>
</organism>
<dbReference type="InterPro" id="IPR016181">
    <property type="entry name" value="Acyl_CoA_acyltransferase"/>
</dbReference>
<gene>
    <name evidence="2" type="ORF">A9Q84_00795</name>
</gene>